<dbReference type="Proteomes" id="UP000183832">
    <property type="component" value="Unassembled WGS sequence"/>
</dbReference>
<gene>
    <name evidence="1" type="ORF">CLUMA_CG012206</name>
</gene>
<sequence>MFKLQKQKIKIVKAISQSQFTFVERLQMQDIRFENYVQNLSESCGLSMQCVGCWLLVELIMMAV</sequence>
<evidence type="ECO:0000313" key="1">
    <source>
        <dbReference type="EMBL" id="CRK99070.1"/>
    </source>
</evidence>
<keyword evidence="2" id="KW-1185">Reference proteome</keyword>
<reference evidence="1 2" key="1">
    <citation type="submission" date="2015-04" db="EMBL/GenBank/DDBJ databases">
        <authorList>
            <person name="Syromyatnikov M.Y."/>
            <person name="Popov V.N."/>
        </authorList>
    </citation>
    <scope>NUCLEOTIDE SEQUENCE [LARGE SCALE GENOMIC DNA]</scope>
</reference>
<protein>
    <submittedName>
        <fullName evidence="1">CLUMA_CG012206, isoform A</fullName>
    </submittedName>
</protein>
<evidence type="ECO:0000313" key="2">
    <source>
        <dbReference type="Proteomes" id="UP000183832"/>
    </source>
</evidence>
<dbReference type="EMBL" id="CVRI01000048">
    <property type="protein sequence ID" value="CRK99070.1"/>
    <property type="molecule type" value="Genomic_DNA"/>
</dbReference>
<proteinExistence type="predicted"/>
<accession>A0A1J1IJ29</accession>
<dbReference type="AlphaFoldDB" id="A0A1J1IJ29"/>
<name>A0A1J1IJ29_9DIPT</name>
<organism evidence="1 2">
    <name type="scientific">Clunio marinus</name>
    <dbReference type="NCBI Taxonomy" id="568069"/>
    <lineage>
        <taxon>Eukaryota</taxon>
        <taxon>Metazoa</taxon>
        <taxon>Ecdysozoa</taxon>
        <taxon>Arthropoda</taxon>
        <taxon>Hexapoda</taxon>
        <taxon>Insecta</taxon>
        <taxon>Pterygota</taxon>
        <taxon>Neoptera</taxon>
        <taxon>Endopterygota</taxon>
        <taxon>Diptera</taxon>
        <taxon>Nematocera</taxon>
        <taxon>Chironomoidea</taxon>
        <taxon>Chironomidae</taxon>
        <taxon>Clunio</taxon>
    </lineage>
</organism>